<evidence type="ECO:0000313" key="17">
    <source>
        <dbReference type="Proteomes" id="UP001283212"/>
    </source>
</evidence>
<dbReference type="AlphaFoldDB" id="A0AAE4MDC0"/>
<dbReference type="Proteomes" id="UP001283212">
    <property type="component" value="Unassembled WGS sequence"/>
</dbReference>
<evidence type="ECO:0000256" key="4">
    <source>
        <dbReference type="ARBA" id="ARBA00022857"/>
    </source>
</evidence>
<keyword evidence="17" id="KW-1185">Reference proteome</keyword>
<comment type="pathway">
    <text evidence="9 13">Amino-acid biosynthesis; L-lysine biosynthesis via DAP pathway; (S)-tetrahydrodipicolinate from L-aspartate: step 4/4.</text>
</comment>
<feature type="binding site" evidence="13">
    <location>
        <position position="36"/>
    </location>
    <ligand>
        <name>NADP(+)</name>
        <dbReference type="ChEBI" id="CHEBI:58349"/>
    </ligand>
</feature>
<dbReference type="GO" id="GO:0009089">
    <property type="term" value="P:lysine biosynthetic process via diaminopimelate"/>
    <property type="evidence" value="ECO:0007669"/>
    <property type="project" value="UniProtKB-UniRule"/>
</dbReference>
<feature type="binding site" evidence="13">
    <location>
        <begin position="113"/>
        <end position="116"/>
    </location>
    <ligand>
        <name>NAD(+)</name>
        <dbReference type="ChEBI" id="CHEBI:57540"/>
    </ligand>
</feature>
<evidence type="ECO:0000259" key="14">
    <source>
        <dbReference type="Pfam" id="PF01113"/>
    </source>
</evidence>
<dbReference type="GO" id="GO:0008839">
    <property type="term" value="F:4-hydroxy-tetrahydrodipicolinate reductase"/>
    <property type="evidence" value="ECO:0007669"/>
    <property type="project" value="UniProtKB-UniRule"/>
</dbReference>
<comment type="catalytic activity">
    <reaction evidence="12 13">
        <text>(S)-2,3,4,5-tetrahydrodipicolinate + NAD(+) + H2O = (2S,4S)-4-hydroxy-2,3,4,5-tetrahydrodipicolinate + NADH + H(+)</text>
        <dbReference type="Rhea" id="RHEA:35323"/>
        <dbReference type="ChEBI" id="CHEBI:15377"/>
        <dbReference type="ChEBI" id="CHEBI:15378"/>
        <dbReference type="ChEBI" id="CHEBI:16845"/>
        <dbReference type="ChEBI" id="CHEBI:57540"/>
        <dbReference type="ChEBI" id="CHEBI:57945"/>
        <dbReference type="ChEBI" id="CHEBI:67139"/>
        <dbReference type="EC" id="1.17.1.8"/>
    </reaction>
</comment>
<feature type="binding site" evidence="13">
    <location>
        <begin position="155"/>
        <end position="156"/>
    </location>
    <ligand>
        <name>(S)-2,3,4,5-tetrahydrodipicolinate</name>
        <dbReference type="ChEBI" id="CHEBI:16845"/>
    </ligand>
</feature>
<evidence type="ECO:0000256" key="8">
    <source>
        <dbReference type="ARBA" id="ARBA00023154"/>
    </source>
</evidence>
<feature type="domain" description="Dihydrodipicolinate reductase C-terminal" evidence="15">
    <location>
        <begin position="119"/>
        <end position="249"/>
    </location>
</feature>
<evidence type="ECO:0000313" key="16">
    <source>
        <dbReference type="EMBL" id="MDV0442795.1"/>
    </source>
</evidence>
<dbReference type="RefSeq" id="WP_338095338.1">
    <property type="nucleotide sequence ID" value="NZ_JAWDKB010000001.1"/>
</dbReference>
<evidence type="ECO:0000256" key="12">
    <source>
        <dbReference type="ARBA" id="ARBA00049396"/>
    </source>
</evidence>
<comment type="similarity">
    <text evidence="1 13">Belongs to the DapB family.</text>
</comment>
<feature type="binding site" evidence="13">
    <location>
        <begin position="89"/>
        <end position="91"/>
    </location>
    <ligand>
        <name>NAD(+)</name>
        <dbReference type="ChEBI" id="CHEBI:57540"/>
    </ligand>
</feature>
<dbReference type="Pfam" id="PF05173">
    <property type="entry name" value="DapB_C"/>
    <property type="match status" value="1"/>
</dbReference>
<keyword evidence="6 13" id="KW-0560">Oxidoreductase</keyword>
<comment type="subcellular location">
    <subcellularLocation>
        <location evidence="13">Cytoplasm</location>
    </subcellularLocation>
</comment>
<comment type="catalytic activity">
    <reaction evidence="11 13">
        <text>(S)-2,3,4,5-tetrahydrodipicolinate + NADP(+) + H2O = (2S,4S)-4-hydroxy-2,3,4,5-tetrahydrodipicolinate + NADPH + H(+)</text>
        <dbReference type="Rhea" id="RHEA:35331"/>
        <dbReference type="ChEBI" id="CHEBI:15377"/>
        <dbReference type="ChEBI" id="CHEBI:15378"/>
        <dbReference type="ChEBI" id="CHEBI:16845"/>
        <dbReference type="ChEBI" id="CHEBI:57783"/>
        <dbReference type="ChEBI" id="CHEBI:58349"/>
        <dbReference type="ChEBI" id="CHEBI:67139"/>
        <dbReference type="EC" id="1.17.1.8"/>
    </reaction>
</comment>
<gene>
    <name evidence="13 16" type="primary">dapB</name>
    <name evidence="16" type="ORF">McpCs1_01400</name>
</gene>
<dbReference type="GO" id="GO:0051287">
    <property type="term" value="F:NAD binding"/>
    <property type="evidence" value="ECO:0007669"/>
    <property type="project" value="UniProtKB-UniRule"/>
</dbReference>
<protein>
    <recommendedName>
        <fullName evidence="10 13">4-hydroxy-tetrahydrodipicolinate reductase</fullName>
        <shortName evidence="13">HTPA reductase</shortName>
        <ecNumber evidence="10 13">1.17.1.8</ecNumber>
    </recommendedName>
</protein>
<dbReference type="CDD" id="cd02274">
    <property type="entry name" value="DHDPR_N"/>
    <property type="match status" value="1"/>
</dbReference>
<comment type="caution">
    <text evidence="16">The sequence shown here is derived from an EMBL/GenBank/DDBJ whole genome shotgun (WGS) entry which is preliminary data.</text>
</comment>
<feature type="domain" description="Dihydrodipicolinate reductase N-terminal" evidence="14">
    <location>
        <begin position="3"/>
        <end position="116"/>
    </location>
</feature>
<evidence type="ECO:0000256" key="10">
    <source>
        <dbReference type="ARBA" id="ARBA00038983"/>
    </source>
</evidence>
<evidence type="ECO:0000256" key="7">
    <source>
        <dbReference type="ARBA" id="ARBA00023027"/>
    </source>
</evidence>
<dbReference type="PIRSF" id="PIRSF000161">
    <property type="entry name" value="DHPR"/>
    <property type="match status" value="1"/>
</dbReference>
<feature type="active site" description="Proton donor/acceptor" evidence="13">
    <location>
        <position position="145"/>
    </location>
</feature>
<dbReference type="PANTHER" id="PTHR20836">
    <property type="entry name" value="DIHYDRODIPICOLINATE REDUCTASE"/>
    <property type="match status" value="1"/>
</dbReference>
<dbReference type="GO" id="GO:0050661">
    <property type="term" value="F:NADP binding"/>
    <property type="evidence" value="ECO:0007669"/>
    <property type="project" value="UniProtKB-UniRule"/>
</dbReference>
<comment type="function">
    <text evidence="13">Catalyzes the conversion of 4-hydroxy-tetrahydrodipicolinate (HTPA) to tetrahydrodipicolinate.</text>
</comment>
<dbReference type="InterPro" id="IPR000846">
    <property type="entry name" value="DapB_N"/>
</dbReference>
<evidence type="ECO:0000256" key="3">
    <source>
        <dbReference type="ARBA" id="ARBA00022605"/>
    </source>
</evidence>
<dbReference type="GO" id="GO:0005737">
    <property type="term" value="C:cytoplasm"/>
    <property type="evidence" value="ECO:0007669"/>
    <property type="project" value="UniProtKB-SubCell"/>
</dbReference>
<keyword evidence="3 13" id="KW-0028">Amino-acid biosynthesis</keyword>
<dbReference type="EMBL" id="JAWDKB010000001">
    <property type="protein sequence ID" value="MDV0442795.1"/>
    <property type="molecule type" value="Genomic_DNA"/>
</dbReference>
<keyword evidence="8 13" id="KW-0457">Lysine biosynthesis</keyword>
<keyword evidence="7 13" id="KW-0520">NAD</keyword>
<dbReference type="InterPro" id="IPR036291">
    <property type="entry name" value="NAD(P)-bd_dom_sf"/>
</dbReference>
<proteinExistence type="inferred from homology"/>
<evidence type="ECO:0000256" key="2">
    <source>
        <dbReference type="ARBA" id="ARBA00022490"/>
    </source>
</evidence>
<evidence type="ECO:0000256" key="9">
    <source>
        <dbReference type="ARBA" id="ARBA00037922"/>
    </source>
</evidence>
<keyword evidence="2 13" id="KW-0963">Cytoplasm</keyword>
<dbReference type="HAMAP" id="MF_00102">
    <property type="entry name" value="DapB"/>
    <property type="match status" value="1"/>
</dbReference>
<keyword evidence="5 13" id="KW-0220">Diaminopimelate biosynthesis</keyword>
<name>A0AAE4MDC0_9EURY</name>
<evidence type="ECO:0000256" key="5">
    <source>
        <dbReference type="ARBA" id="ARBA00022915"/>
    </source>
</evidence>
<dbReference type="PANTHER" id="PTHR20836:SF0">
    <property type="entry name" value="4-HYDROXY-TETRAHYDRODIPICOLINATE REDUCTASE 1, CHLOROPLASTIC-RELATED"/>
    <property type="match status" value="1"/>
</dbReference>
<dbReference type="Gene3D" id="3.40.50.720">
    <property type="entry name" value="NAD(P)-binding Rossmann-like Domain"/>
    <property type="match status" value="1"/>
</dbReference>
<feature type="active site" description="Proton donor" evidence="13">
    <location>
        <position position="149"/>
    </location>
</feature>
<organism evidence="16 17">
    <name type="scientific">Methanorbis rubei</name>
    <dbReference type="NCBI Taxonomy" id="3028300"/>
    <lineage>
        <taxon>Archaea</taxon>
        <taxon>Methanobacteriati</taxon>
        <taxon>Methanobacteriota</taxon>
        <taxon>Stenosarchaea group</taxon>
        <taxon>Methanomicrobia</taxon>
        <taxon>Methanomicrobiales</taxon>
        <taxon>Methanocorpusculaceae</taxon>
        <taxon>Methanorbis</taxon>
    </lineage>
</organism>
<evidence type="ECO:0000259" key="15">
    <source>
        <dbReference type="Pfam" id="PF05173"/>
    </source>
</evidence>
<dbReference type="SUPFAM" id="SSF51735">
    <property type="entry name" value="NAD(P)-binding Rossmann-fold domains"/>
    <property type="match status" value="1"/>
</dbReference>
<dbReference type="GO" id="GO:0016726">
    <property type="term" value="F:oxidoreductase activity, acting on CH or CH2 groups, NAD or NADP as acceptor"/>
    <property type="evidence" value="ECO:0007669"/>
    <property type="project" value="UniProtKB-UniRule"/>
</dbReference>
<keyword evidence="4 13" id="KW-0521">NADP</keyword>
<dbReference type="InterPro" id="IPR022664">
    <property type="entry name" value="DapB_N_CS"/>
</dbReference>
<evidence type="ECO:0000256" key="1">
    <source>
        <dbReference type="ARBA" id="ARBA00006642"/>
    </source>
</evidence>
<dbReference type="NCBIfam" id="TIGR00036">
    <property type="entry name" value="dapB"/>
    <property type="match status" value="1"/>
</dbReference>
<accession>A0AAE4MDC0</accession>
<evidence type="ECO:0000256" key="6">
    <source>
        <dbReference type="ARBA" id="ARBA00023002"/>
    </source>
</evidence>
<dbReference type="InterPro" id="IPR023940">
    <property type="entry name" value="DHDPR_bac"/>
</dbReference>
<dbReference type="SUPFAM" id="SSF55347">
    <property type="entry name" value="Glyceraldehyde-3-phosphate dehydrogenase-like, C-terminal domain"/>
    <property type="match status" value="1"/>
</dbReference>
<comment type="caution">
    <text evidence="13">Was originally thought to be a dihydrodipicolinate reductase (DHDPR), catalyzing the conversion of dihydrodipicolinate to tetrahydrodipicolinate. However, it was shown in E.coli that the substrate of the enzymatic reaction is not dihydrodipicolinate (DHDP) but in fact (2S,4S)-4-hydroxy-2,3,4,5-tetrahydrodipicolinic acid (HTPA), the product released by the DapA-catalyzed reaction.</text>
</comment>
<feature type="binding site" evidence="13">
    <location>
        <begin position="8"/>
        <end position="13"/>
    </location>
    <ligand>
        <name>NAD(+)</name>
        <dbReference type="ChEBI" id="CHEBI:57540"/>
    </ligand>
</feature>
<dbReference type="Gene3D" id="3.30.360.10">
    <property type="entry name" value="Dihydrodipicolinate Reductase, domain 2"/>
    <property type="match status" value="1"/>
</dbReference>
<dbReference type="InterPro" id="IPR022663">
    <property type="entry name" value="DapB_C"/>
</dbReference>
<evidence type="ECO:0000256" key="13">
    <source>
        <dbReference type="HAMAP-Rule" id="MF_00102"/>
    </source>
</evidence>
<evidence type="ECO:0000256" key="11">
    <source>
        <dbReference type="ARBA" id="ARBA00049080"/>
    </source>
</evidence>
<dbReference type="EC" id="1.17.1.8" evidence="10 13"/>
<reference evidence="16 17" key="1">
    <citation type="submission" date="2023-06" db="EMBL/GenBank/DDBJ databases">
        <title>Genome sequence of Methancorpusculaceae sp. Cs1.</title>
        <authorList>
            <person name="Protasov E."/>
            <person name="Platt K."/>
            <person name="Poehlein A."/>
            <person name="Daniel R."/>
            <person name="Brune A."/>
        </authorList>
    </citation>
    <scope>NUCLEOTIDE SEQUENCE [LARGE SCALE GENOMIC DNA]</scope>
    <source>
        <strain evidence="16 17">Cs1</strain>
    </source>
</reference>
<feature type="binding site" evidence="13">
    <location>
        <position position="146"/>
    </location>
    <ligand>
        <name>(S)-2,3,4,5-tetrahydrodipicolinate</name>
        <dbReference type="ChEBI" id="CHEBI:16845"/>
    </ligand>
</feature>
<dbReference type="GO" id="GO:0019877">
    <property type="term" value="P:diaminopimelate biosynthetic process"/>
    <property type="evidence" value="ECO:0007669"/>
    <property type="project" value="UniProtKB-UniRule"/>
</dbReference>
<dbReference type="Pfam" id="PF01113">
    <property type="entry name" value="DapB_N"/>
    <property type="match status" value="1"/>
</dbReference>
<sequence>MTKVMICGAMGRMGTTIAGMVVENPELELVGGVDVRPGTILGKPVVDSANLAGFIDEHKPDVMIDFTVAAATMVNAKIAASKGVALVIGTTGFTPAEDAELLHAIKNVPVVKTTNFSVGVNIFWELVREAAKRLGDYDIEVIEAHHRHKKDAPSGTAKTILKVIEEEVGVRDEMYGRCGMTERKNEIGVHVIRGGDVVGDHTVQFHQNYETIELTHRAYDRAVFARGAVRAAAWVPEKAPAVYTMKEVLHL</sequence>
<feature type="binding site" evidence="13">
    <location>
        <position position="34"/>
    </location>
    <ligand>
        <name>NAD(+)</name>
        <dbReference type="ChEBI" id="CHEBI:57540"/>
    </ligand>
</feature>
<comment type="subunit">
    <text evidence="13">Homotetramer.</text>
</comment>
<dbReference type="PROSITE" id="PS01298">
    <property type="entry name" value="DAPB"/>
    <property type="match status" value="1"/>
</dbReference>